<protein>
    <submittedName>
        <fullName evidence="1">Uncharacterized protein</fullName>
    </submittedName>
</protein>
<reference evidence="1 2" key="1">
    <citation type="journal article" date="2021" name="Plant Biotechnol. J.">
        <title>Multi-omics assisted identification of the key and species-specific regulatory components of drought-tolerant mechanisms in Gossypium stocksii.</title>
        <authorList>
            <person name="Yu D."/>
            <person name="Ke L."/>
            <person name="Zhang D."/>
            <person name="Wu Y."/>
            <person name="Sun Y."/>
            <person name="Mei J."/>
            <person name="Sun J."/>
            <person name="Sun Y."/>
        </authorList>
    </citation>
    <scope>NUCLEOTIDE SEQUENCE [LARGE SCALE GENOMIC DNA]</scope>
    <source>
        <strain evidence="2">cv. E1</strain>
        <tissue evidence="1">Leaf</tissue>
    </source>
</reference>
<comment type="caution">
    <text evidence="1">The sequence shown here is derived from an EMBL/GenBank/DDBJ whole genome shotgun (WGS) entry which is preliminary data.</text>
</comment>
<dbReference type="AlphaFoldDB" id="A0A9D3UYI8"/>
<sequence length="66" mass="7542">MESDLAALQIVEDDDEVIQFPSSSTGHSSLYDFYFVRSRNQGETLKGKIVRIVPELLRLLQISQEE</sequence>
<gene>
    <name evidence="1" type="ORF">J1N35_028756</name>
</gene>
<evidence type="ECO:0000313" key="1">
    <source>
        <dbReference type="EMBL" id="KAH1063769.1"/>
    </source>
</evidence>
<proteinExistence type="predicted"/>
<keyword evidence="2" id="KW-1185">Reference proteome</keyword>
<dbReference type="Proteomes" id="UP000828251">
    <property type="component" value="Unassembled WGS sequence"/>
</dbReference>
<dbReference type="EMBL" id="JAIQCV010000009">
    <property type="protein sequence ID" value="KAH1063769.1"/>
    <property type="molecule type" value="Genomic_DNA"/>
</dbReference>
<evidence type="ECO:0000313" key="2">
    <source>
        <dbReference type="Proteomes" id="UP000828251"/>
    </source>
</evidence>
<organism evidence="1 2">
    <name type="scientific">Gossypium stocksii</name>
    <dbReference type="NCBI Taxonomy" id="47602"/>
    <lineage>
        <taxon>Eukaryota</taxon>
        <taxon>Viridiplantae</taxon>
        <taxon>Streptophyta</taxon>
        <taxon>Embryophyta</taxon>
        <taxon>Tracheophyta</taxon>
        <taxon>Spermatophyta</taxon>
        <taxon>Magnoliopsida</taxon>
        <taxon>eudicotyledons</taxon>
        <taxon>Gunneridae</taxon>
        <taxon>Pentapetalae</taxon>
        <taxon>rosids</taxon>
        <taxon>malvids</taxon>
        <taxon>Malvales</taxon>
        <taxon>Malvaceae</taxon>
        <taxon>Malvoideae</taxon>
        <taxon>Gossypium</taxon>
    </lineage>
</organism>
<name>A0A9D3UYI8_9ROSI</name>
<accession>A0A9D3UYI8</accession>